<dbReference type="Proteomes" id="UP001165082">
    <property type="component" value="Unassembled WGS sequence"/>
</dbReference>
<feature type="non-terminal residue" evidence="1">
    <location>
        <position position="175"/>
    </location>
</feature>
<dbReference type="AlphaFoldDB" id="A0A9W6ZTK8"/>
<organism evidence="1 2">
    <name type="scientific">Triparma retinervis</name>
    <dbReference type="NCBI Taxonomy" id="2557542"/>
    <lineage>
        <taxon>Eukaryota</taxon>
        <taxon>Sar</taxon>
        <taxon>Stramenopiles</taxon>
        <taxon>Ochrophyta</taxon>
        <taxon>Bolidophyceae</taxon>
        <taxon>Parmales</taxon>
        <taxon>Triparmaceae</taxon>
        <taxon>Triparma</taxon>
    </lineage>
</organism>
<comment type="caution">
    <text evidence="1">The sequence shown here is derived from an EMBL/GenBank/DDBJ whole genome shotgun (WGS) entry which is preliminary data.</text>
</comment>
<evidence type="ECO:0000313" key="2">
    <source>
        <dbReference type="Proteomes" id="UP001165082"/>
    </source>
</evidence>
<proteinExistence type="predicted"/>
<sequence>MRSLRKVLSRYESDARCENPSELCSLYDSILTCKFCPHAMHTFGDGSLEEVLRRVAFLLSTTTSPSLLHSSTNELEAVCTTISRFLSKMSSSMCRRLAFSDLTSMISSLMDLESSSPPPYFPLTFSMFPSLSLYNLRGKSDDQRPPNNETNTNIFPVTLQSPLNLYLLRRSLFDI</sequence>
<name>A0A9W6ZTK8_9STRA</name>
<evidence type="ECO:0000313" key="1">
    <source>
        <dbReference type="EMBL" id="GMH56873.1"/>
    </source>
</evidence>
<gene>
    <name evidence="1" type="ORF">TrRE_jg10316</name>
</gene>
<accession>A0A9W6ZTK8</accession>
<keyword evidence="2" id="KW-1185">Reference proteome</keyword>
<dbReference type="EMBL" id="BRXZ01004899">
    <property type="protein sequence ID" value="GMH56873.1"/>
    <property type="molecule type" value="Genomic_DNA"/>
</dbReference>
<reference evidence="1" key="1">
    <citation type="submission" date="2022-07" db="EMBL/GenBank/DDBJ databases">
        <title>Genome analysis of Parmales, a sister group of diatoms, reveals the evolutionary specialization of diatoms from phago-mixotrophs to photoautotrophs.</title>
        <authorList>
            <person name="Ban H."/>
            <person name="Sato S."/>
            <person name="Yoshikawa S."/>
            <person name="Kazumasa Y."/>
            <person name="Nakamura Y."/>
            <person name="Ichinomiya M."/>
            <person name="Saitoh K."/>
            <person name="Sato N."/>
            <person name="Blanc-Mathieu R."/>
            <person name="Endo H."/>
            <person name="Kuwata A."/>
            <person name="Ogata H."/>
        </authorList>
    </citation>
    <scope>NUCLEOTIDE SEQUENCE</scope>
</reference>
<protein>
    <submittedName>
        <fullName evidence="1">Uncharacterized protein</fullName>
    </submittedName>
</protein>